<dbReference type="KEGG" id="glj:GKIL_4185"/>
<accession>U5QND3</accession>
<dbReference type="InterPro" id="IPR036390">
    <property type="entry name" value="WH_DNA-bd_sf"/>
</dbReference>
<dbReference type="Proteomes" id="UP000017396">
    <property type="component" value="Chromosome"/>
</dbReference>
<dbReference type="EMBL" id="CP003587">
    <property type="protein sequence ID" value="AGY60431.1"/>
    <property type="molecule type" value="Genomic_DNA"/>
</dbReference>
<dbReference type="SUPFAM" id="SSF46785">
    <property type="entry name" value="Winged helix' DNA-binding domain"/>
    <property type="match status" value="1"/>
</dbReference>
<dbReference type="Gene3D" id="1.10.10.10">
    <property type="entry name" value="Winged helix-like DNA-binding domain superfamily/Winged helix DNA-binding domain"/>
    <property type="match status" value="1"/>
</dbReference>
<dbReference type="GO" id="GO:0006950">
    <property type="term" value="P:response to stress"/>
    <property type="evidence" value="ECO:0007669"/>
    <property type="project" value="TreeGrafter"/>
</dbReference>
<dbReference type="InterPro" id="IPR000835">
    <property type="entry name" value="HTH_MarR-typ"/>
</dbReference>
<evidence type="ECO:0000259" key="1">
    <source>
        <dbReference type="PROSITE" id="PS50995"/>
    </source>
</evidence>
<dbReference type="PANTHER" id="PTHR33164:SF89">
    <property type="entry name" value="MARR FAMILY REGULATORY PROTEIN"/>
    <property type="match status" value="1"/>
</dbReference>
<dbReference type="OrthoDB" id="512297at2"/>
<sequence length="153" mass="17084">MLISETSVEQCAGSIVETLPLFLRLIRAELRRHPRLNLSLPQLRALVYLRDQPGASASGMAEYLGVTRATASTTIERLVQRELITRTDDPQERRRVVLNLTEAGHRQLEQASTIAQERVAEALAGLSPSRLRRINEGLLLLQSVLHTRAGITR</sequence>
<organism evidence="2 3">
    <name type="scientific">Gloeobacter kilaueensis (strain ATCC BAA-2537 / CCAP 1431/1 / ULC 316 / JS1)</name>
    <dbReference type="NCBI Taxonomy" id="1183438"/>
    <lineage>
        <taxon>Bacteria</taxon>
        <taxon>Bacillati</taxon>
        <taxon>Cyanobacteriota</taxon>
        <taxon>Cyanophyceae</taxon>
        <taxon>Gloeobacterales</taxon>
        <taxon>Gloeobacteraceae</taxon>
        <taxon>Gloeobacter</taxon>
    </lineage>
</organism>
<gene>
    <name evidence="2" type="ORF">GKIL_4185</name>
</gene>
<dbReference type="PANTHER" id="PTHR33164">
    <property type="entry name" value="TRANSCRIPTIONAL REGULATOR, MARR FAMILY"/>
    <property type="match status" value="1"/>
</dbReference>
<dbReference type="Pfam" id="PF01047">
    <property type="entry name" value="MarR"/>
    <property type="match status" value="1"/>
</dbReference>
<name>U5QND3_GLOK1</name>
<dbReference type="InterPro" id="IPR039422">
    <property type="entry name" value="MarR/SlyA-like"/>
</dbReference>
<dbReference type="SMART" id="SM00347">
    <property type="entry name" value="HTH_MARR"/>
    <property type="match status" value="1"/>
</dbReference>
<dbReference type="eggNOG" id="COG1846">
    <property type="taxonomic scope" value="Bacteria"/>
</dbReference>
<dbReference type="RefSeq" id="WP_023175780.1">
    <property type="nucleotide sequence ID" value="NC_022600.1"/>
</dbReference>
<dbReference type="HOGENOM" id="CLU_083287_27_4_3"/>
<reference evidence="2 3" key="1">
    <citation type="journal article" date="2013" name="PLoS ONE">
        <title>Cultivation and Complete Genome Sequencing of Gloeobacter kilaueensis sp. nov., from a Lava Cave in Kilauea Caldera, Hawai'i.</title>
        <authorList>
            <person name="Saw J.H."/>
            <person name="Schatz M."/>
            <person name="Brown M.V."/>
            <person name="Kunkel D.D."/>
            <person name="Foster J.S."/>
            <person name="Shick H."/>
            <person name="Christensen S."/>
            <person name="Hou S."/>
            <person name="Wan X."/>
            <person name="Donachie S.P."/>
        </authorList>
    </citation>
    <scope>NUCLEOTIDE SEQUENCE [LARGE SCALE GENOMIC DNA]</scope>
    <source>
        <strain evidence="3">JS</strain>
    </source>
</reference>
<keyword evidence="3" id="KW-1185">Reference proteome</keyword>
<dbReference type="GO" id="GO:0003700">
    <property type="term" value="F:DNA-binding transcription factor activity"/>
    <property type="evidence" value="ECO:0007669"/>
    <property type="project" value="InterPro"/>
</dbReference>
<dbReference type="AlphaFoldDB" id="U5QND3"/>
<protein>
    <submittedName>
        <fullName evidence="2">MarR family transcriptional regulator</fullName>
    </submittedName>
</protein>
<dbReference type="InterPro" id="IPR036388">
    <property type="entry name" value="WH-like_DNA-bd_sf"/>
</dbReference>
<proteinExistence type="predicted"/>
<feature type="domain" description="HTH marR-type" evidence="1">
    <location>
        <begin position="12"/>
        <end position="146"/>
    </location>
</feature>
<evidence type="ECO:0000313" key="2">
    <source>
        <dbReference type="EMBL" id="AGY60431.1"/>
    </source>
</evidence>
<evidence type="ECO:0000313" key="3">
    <source>
        <dbReference type="Proteomes" id="UP000017396"/>
    </source>
</evidence>
<dbReference type="STRING" id="1183438.GKIL_4185"/>
<dbReference type="PROSITE" id="PS50995">
    <property type="entry name" value="HTH_MARR_2"/>
    <property type="match status" value="1"/>
</dbReference>